<evidence type="ECO:0000256" key="2">
    <source>
        <dbReference type="ARBA" id="ARBA00022741"/>
    </source>
</evidence>
<gene>
    <name evidence="7" type="ORF">SHKM778_17210</name>
</gene>
<organism evidence="7">
    <name type="scientific">Streptomyces haneummycinicus</name>
    <dbReference type="NCBI Taxonomy" id="3074435"/>
    <lineage>
        <taxon>Bacteria</taxon>
        <taxon>Bacillati</taxon>
        <taxon>Actinomycetota</taxon>
        <taxon>Actinomycetes</taxon>
        <taxon>Kitasatosporales</taxon>
        <taxon>Streptomycetaceae</taxon>
        <taxon>Streptomyces</taxon>
    </lineage>
</organism>
<keyword evidence="3" id="KW-0418">Kinase</keyword>
<evidence type="ECO:0000313" key="7">
    <source>
        <dbReference type="EMBL" id="BFO15333.1"/>
    </source>
</evidence>
<proteinExistence type="predicted"/>
<feature type="domain" description="Maltokinase N-terminal cap" evidence="6">
    <location>
        <begin position="20"/>
        <end position="107"/>
    </location>
</feature>
<evidence type="ECO:0000256" key="3">
    <source>
        <dbReference type="ARBA" id="ARBA00022777"/>
    </source>
</evidence>
<sequence length="333" mass="35126">MAVIHRTTMEPTKLELLAPWLPSRPWYHGDARGPRLSRAGGFRLDDPKGEVGIEFMVVTDESGPQPETYLVPVTYRGAPLDGAEHALIGTSEHGVLGRRWVYDGCHDPVAVAELAALVEGRVEAQAQSVSATPDEEVARACAGELTFPADLTAVDTPEHTELSAPDGTALRVLRTLRPAPDGVPLPEPGAAGHVAGAWELPDGTRARGLLCVLHTTPRHRTRPAVRQTGAPGHLPGDPAADAGRGTGGARPAARPPKRRPGLPRHLPGGPAAHAADRGATAPARWPDRRNASPGYHGTRTVARPPKRQPGVPRHPHGSQTAETPARGTTAPAR</sequence>
<evidence type="ECO:0000256" key="1">
    <source>
        <dbReference type="ARBA" id="ARBA00022679"/>
    </source>
</evidence>
<reference evidence="7" key="1">
    <citation type="submission" date="2024-06" db="EMBL/GenBank/DDBJ databases">
        <authorList>
            <consortium name="consrtm"/>
            <person name="Uemura M."/>
            <person name="Terahara T."/>
        </authorList>
    </citation>
    <scope>NUCLEOTIDE SEQUENCE</scope>
    <source>
        <strain evidence="7">KM77-8</strain>
    </source>
</reference>
<dbReference type="GO" id="GO:0016301">
    <property type="term" value="F:kinase activity"/>
    <property type="evidence" value="ECO:0007669"/>
    <property type="project" value="UniProtKB-KW"/>
</dbReference>
<dbReference type="EMBL" id="AP035768">
    <property type="protein sequence ID" value="BFO15333.1"/>
    <property type="molecule type" value="Genomic_DNA"/>
</dbReference>
<protein>
    <recommendedName>
        <fullName evidence="6">Maltokinase N-terminal cap domain-containing protein</fullName>
    </recommendedName>
</protein>
<evidence type="ECO:0000259" key="6">
    <source>
        <dbReference type="Pfam" id="PF18085"/>
    </source>
</evidence>
<dbReference type="GO" id="GO:0005524">
    <property type="term" value="F:ATP binding"/>
    <property type="evidence" value="ECO:0007669"/>
    <property type="project" value="UniProtKB-KW"/>
</dbReference>
<dbReference type="AlphaFoldDB" id="A0AAT9HD40"/>
<feature type="compositionally biased region" description="Low complexity" evidence="5">
    <location>
        <begin position="263"/>
        <end position="272"/>
    </location>
</feature>
<dbReference type="InterPro" id="IPR040999">
    <property type="entry name" value="Mak_N_cap"/>
</dbReference>
<feature type="region of interest" description="Disordered" evidence="5">
    <location>
        <begin position="218"/>
        <end position="333"/>
    </location>
</feature>
<reference evidence="7" key="2">
    <citation type="submission" date="2024-07" db="EMBL/GenBank/DDBJ databases">
        <title>Streptomyces haneummycinica sp. nov., a new antibiotic-producing actinobacterium isolated from marine sediment.</title>
        <authorList>
            <person name="Uemura M."/>
            <person name="Hamada M."/>
            <person name="Hirano S."/>
            <person name="Kobayashi K."/>
            <person name="Ohshiro T."/>
            <person name="Kobayashi T."/>
            <person name="Terahara T."/>
        </authorList>
    </citation>
    <scope>NUCLEOTIDE SEQUENCE</scope>
    <source>
        <strain evidence="7">KM77-8</strain>
    </source>
</reference>
<keyword evidence="4" id="KW-0067">ATP-binding</keyword>
<keyword evidence="2" id="KW-0547">Nucleotide-binding</keyword>
<evidence type="ECO:0000256" key="5">
    <source>
        <dbReference type="SAM" id="MobiDB-lite"/>
    </source>
</evidence>
<dbReference type="Pfam" id="PF18085">
    <property type="entry name" value="Mak_N_cap"/>
    <property type="match status" value="1"/>
</dbReference>
<keyword evidence="1" id="KW-0808">Transferase</keyword>
<name>A0AAT9HD40_9ACTN</name>
<accession>A0AAT9HD40</accession>
<evidence type="ECO:0000256" key="4">
    <source>
        <dbReference type="ARBA" id="ARBA00022840"/>
    </source>
</evidence>